<dbReference type="PROSITE" id="PS51257">
    <property type="entry name" value="PROKAR_LIPOPROTEIN"/>
    <property type="match status" value="1"/>
</dbReference>
<dbReference type="InterPro" id="IPR028082">
    <property type="entry name" value="Peripla_BP_I"/>
</dbReference>
<dbReference type="AlphaFoldDB" id="A0A845L013"/>
<dbReference type="CDD" id="cd19970">
    <property type="entry name" value="PBP1_ABC_sugar_binding-like"/>
    <property type="match status" value="1"/>
</dbReference>
<feature type="domain" description="Periplasmic binding protein" evidence="4">
    <location>
        <begin position="54"/>
        <end position="316"/>
    </location>
</feature>
<gene>
    <name evidence="5" type="ORF">GTO91_00405</name>
</gene>
<dbReference type="OrthoDB" id="9769193at2"/>
<evidence type="ECO:0000256" key="2">
    <source>
        <dbReference type="ARBA" id="ARBA00007639"/>
    </source>
</evidence>
<dbReference type="RefSeq" id="WP_161253172.1">
    <property type="nucleotide sequence ID" value="NZ_WXEY01000001.1"/>
</dbReference>
<dbReference type="PANTHER" id="PTHR46847">
    <property type="entry name" value="D-ALLOSE-BINDING PERIPLASMIC PROTEIN-RELATED"/>
    <property type="match status" value="1"/>
</dbReference>
<evidence type="ECO:0000256" key="3">
    <source>
        <dbReference type="ARBA" id="ARBA00022729"/>
    </source>
</evidence>
<comment type="caution">
    <text evidence="5">The sequence shown here is derived from an EMBL/GenBank/DDBJ whole genome shotgun (WGS) entry which is preliminary data.</text>
</comment>
<comment type="subcellular location">
    <subcellularLocation>
        <location evidence="1">Cell envelope</location>
    </subcellularLocation>
</comment>
<comment type="similarity">
    <text evidence="2">Belongs to the bacterial solute-binding protein 2 family.</text>
</comment>
<keyword evidence="3" id="KW-0732">Signal</keyword>
<organism evidence="5 6">
    <name type="scientific">Heliomicrobium undosum</name>
    <dbReference type="NCBI Taxonomy" id="121734"/>
    <lineage>
        <taxon>Bacteria</taxon>
        <taxon>Bacillati</taxon>
        <taxon>Bacillota</taxon>
        <taxon>Clostridia</taxon>
        <taxon>Eubacteriales</taxon>
        <taxon>Heliobacteriaceae</taxon>
        <taxon>Heliomicrobium</taxon>
    </lineage>
</organism>
<dbReference type="GO" id="GO:0030313">
    <property type="term" value="C:cell envelope"/>
    <property type="evidence" value="ECO:0007669"/>
    <property type="project" value="UniProtKB-SubCell"/>
</dbReference>
<sequence length="334" mass="36229">MLKRGIILALAFLLSLSLIGCGGPSNSGSKSLIVQEKGQTQQAESDKATPKKKIALVMKTLTNPFFIEMEKGARRAENELGVNLIVKVGAKETSIEQQIAIVDELIREKVDAIVIAPGSSTELIPVLKKAQDAKIPIVNIDNRLNPKLSQEMGLVDVPFISVNNEQGAYLSAKAISDKINRPTEAIILEGIPGADNGEQRKRGALRAFKENANIRLVASETANWKIDEGHDVTAKLFERHPNIGAIFCANDMMALGAIQYLDKTGKKGVLIAGYDALDEAKKAIRAGKMQVTIDQQADLQGYRGIQYAYKAIQGEKNPLETMVDVKVIQAGNVE</sequence>
<dbReference type="EMBL" id="WXEY01000001">
    <property type="protein sequence ID" value="MZP28185.1"/>
    <property type="molecule type" value="Genomic_DNA"/>
</dbReference>
<dbReference type="Gene3D" id="3.40.50.2300">
    <property type="match status" value="2"/>
</dbReference>
<dbReference type="PANTHER" id="PTHR46847:SF1">
    <property type="entry name" value="D-ALLOSE-BINDING PERIPLASMIC PROTEIN-RELATED"/>
    <property type="match status" value="1"/>
</dbReference>
<evidence type="ECO:0000313" key="6">
    <source>
        <dbReference type="Proteomes" id="UP000463470"/>
    </source>
</evidence>
<accession>A0A845L013</accession>
<dbReference type="InterPro" id="IPR025997">
    <property type="entry name" value="SBP_2_dom"/>
</dbReference>
<keyword evidence="6" id="KW-1185">Reference proteome</keyword>
<evidence type="ECO:0000256" key="1">
    <source>
        <dbReference type="ARBA" id="ARBA00004196"/>
    </source>
</evidence>
<dbReference type="Proteomes" id="UP000463470">
    <property type="component" value="Unassembled WGS sequence"/>
</dbReference>
<dbReference type="GO" id="GO:0030246">
    <property type="term" value="F:carbohydrate binding"/>
    <property type="evidence" value="ECO:0007669"/>
    <property type="project" value="UniProtKB-ARBA"/>
</dbReference>
<name>A0A845L013_9FIRM</name>
<evidence type="ECO:0000313" key="5">
    <source>
        <dbReference type="EMBL" id="MZP28185.1"/>
    </source>
</evidence>
<dbReference type="Pfam" id="PF13407">
    <property type="entry name" value="Peripla_BP_4"/>
    <property type="match status" value="1"/>
</dbReference>
<dbReference type="SUPFAM" id="SSF53822">
    <property type="entry name" value="Periplasmic binding protein-like I"/>
    <property type="match status" value="1"/>
</dbReference>
<reference evidence="5 6" key="1">
    <citation type="submission" date="2020-01" db="EMBL/GenBank/DDBJ databases">
        <title>Whole-genome sequence of Heliobacterium undosum DSM 13378.</title>
        <authorList>
            <person name="Kyndt J.A."/>
            <person name="Meyer T.E."/>
        </authorList>
    </citation>
    <scope>NUCLEOTIDE SEQUENCE [LARGE SCALE GENOMIC DNA]</scope>
    <source>
        <strain evidence="5 6">DSM 13378</strain>
    </source>
</reference>
<evidence type="ECO:0000259" key="4">
    <source>
        <dbReference type="Pfam" id="PF13407"/>
    </source>
</evidence>
<proteinExistence type="inferred from homology"/>
<protein>
    <submittedName>
        <fullName evidence="5">Substrate-binding domain-containing protein</fullName>
    </submittedName>
</protein>